<organism evidence="2 3">
    <name type="scientific">Nitratireductor indicus C115</name>
    <dbReference type="NCBI Taxonomy" id="1231190"/>
    <lineage>
        <taxon>Bacteria</taxon>
        <taxon>Pseudomonadati</taxon>
        <taxon>Pseudomonadota</taxon>
        <taxon>Alphaproteobacteria</taxon>
        <taxon>Hyphomicrobiales</taxon>
        <taxon>Phyllobacteriaceae</taxon>
        <taxon>Nitratireductor</taxon>
    </lineage>
</organism>
<accession>K2NVH3</accession>
<evidence type="ECO:0000313" key="3">
    <source>
        <dbReference type="Proteomes" id="UP000007374"/>
    </source>
</evidence>
<dbReference type="CDD" id="cd06532">
    <property type="entry name" value="Glyco_transf_25"/>
    <property type="match status" value="1"/>
</dbReference>
<dbReference type="STRING" id="721133.SAMN05216176_101331"/>
<dbReference type="Pfam" id="PF01755">
    <property type="entry name" value="Glyco_transf_25"/>
    <property type="match status" value="1"/>
</dbReference>
<dbReference type="EMBL" id="AMSI01000003">
    <property type="protein sequence ID" value="EKF43335.1"/>
    <property type="molecule type" value="Genomic_DNA"/>
</dbReference>
<dbReference type="Proteomes" id="UP000007374">
    <property type="component" value="Unassembled WGS sequence"/>
</dbReference>
<proteinExistence type="predicted"/>
<feature type="domain" description="Glycosyl transferase family 25" evidence="1">
    <location>
        <begin position="2"/>
        <end position="167"/>
    </location>
</feature>
<name>K2NVH3_9HYPH</name>
<dbReference type="PATRIC" id="fig|1231190.3.peg.1018"/>
<dbReference type="InterPro" id="IPR002654">
    <property type="entry name" value="Glyco_trans_25"/>
</dbReference>
<gene>
    <name evidence="2" type="ORF">NA8A_04868</name>
</gene>
<keyword evidence="3" id="KW-1185">Reference proteome</keyword>
<evidence type="ECO:0000259" key="1">
    <source>
        <dbReference type="Pfam" id="PF01755"/>
    </source>
</evidence>
<dbReference type="eggNOG" id="COG3306">
    <property type="taxonomic scope" value="Bacteria"/>
</dbReference>
<dbReference type="GO" id="GO:0016740">
    <property type="term" value="F:transferase activity"/>
    <property type="evidence" value="ECO:0007669"/>
    <property type="project" value="UniProtKB-KW"/>
</dbReference>
<comment type="caution">
    <text evidence="2">The sequence shown here is derived from an EMBL/GenBank/DDBJ whole genome shotgun (WGS) entry which is preliminary data.</text>
</comment>
<keyword evidence="2" id="KW-0808">Transferase</keyword>
<sequence>MQVYIINLDRSPGRMAFMRQQCEALSLDFERIPAVDGDTIDAETLARHGLSVGATACFMSHRLTWERLLSSEAERALILEDDAVLQPSLADLVRNDDWFPANADIVRAEATGQKQILSLDPIEIPGGRVLRQLYSDCWGCAGYIITRDVARRLLAMTEDFTEAVDMVVFSNEFVAQARVYQMAPAPVMQKSTVQELAVGDFQSTIDLDRFDGSRKRERFSVRSYARKIVWEITRPFRQAITLYRRLAGIDRFKLDQVEFG</sequence>
<dbReference type="OrthoDB" id="259382at2"/>
<reference evidence="2 3" key="1">
    <citation type="journal article" date="2012" name="J. Bacteriol.">
        <title>Genome Sequence of Nitratireductor indicus Type Strain C115.</title>
        <authorList>
            <person name="Lai Q."/>
            <person name="Li G."/>
            <person name="Yu Z."/>
            <person name="Shao Z."/>
        </authorList>
    </citation>
    <scope>NUCLEOTIDE SEQUENCE [LARGE SCALE GENOMIC DNA]</scope>
    <source>
        <strain evidence="2 3">C115</strain>
    </source>
</reference>
<dbReference type="RefSeq" id="WP_009449525.1">
    <property type="nucleotide sequence ID" value="NZ_AMSI01000003.1"/>
</dbReference>
<dbReference type="AlphaFoldDB" id="K2NVH3"/>
<evidence type="ECO:0000313" key="2">
    <source>
        <dbReference type="EMBL" id="EKF43335.1"/>
    </source>
</evidence>
<protein>
    <submittedName>
        <fullName evidence="2">Glycosyl transferase family protein</fullName>
    </submittedName>
</protein>